<accession>A0A3N4LIT3</accession>
<evidence type="ECO:0000313" key="3">
    <source>
        <dbReference type="Proteomes" id="UP000267821"/>
    </source>
</evidence>
<proteinExistence type="predicted"/>
<feature type="region of interest" description="Disordered" evidence="1">
    <location>
        <begin position="119"/>
        <end position="152"/>
    </location>
</feature>
<feature type="compositionally biased region" description="Basic and acidic residues" evidence="1">
    <location>
        <begin position="120"/>
        <end position="132"/>
    </location>
</feature>
<dbReference type="InParanoid" id="A0A3N4LIT3"/>
<keyword evidence="3" id="KW-1185">Reference proteome</keyword>
<evidence type="ECO:0000313" key="2">
    <source>
        <dbReference type="EMBL" id="RPB22800.1"/>
    </source>
</evidence>
<dbReference type="Proteomes" id="UP000267821">
    <property type="component" value="Unassembled WGS sequence"/>
</dbReference>
<dbReference type="AlphaFoldDB" id="A0A3N4LIT3"/>
<dbReference type="OrthoDB" id="5398191at2759"/>
<reference evidence="2 3" key="1">
    <citation type="journal article" date="2018" name="Nat. Ecol. Evol.">
        <title>Pezizomycetes genomes reveal the molecular basis of ectomycorrhizal truffle lifestyle.</title>
        <authorList>
            <person name="Murat C."/>
            <person name="Payen T."/>
            <person name="Noel B."/>
            <person name="Kuo A."/>
            <person name="Morin E."/>
            <person name="Chen J."/>
            <person name="Kohler A."/>
            <person name="Krizsan K."/>
            <person name="Balestrini R."/>
            <person name="Da Silva C."/>
            <person name="Montanini B."/>
            <person name="Hainaut M."/>
            <person name="Levati E."/>
            <person name="Barry K.W."/>
            <person name="Belfiori B."/>
            <person name="Cichocki N."/>
            <person name="Clum A."/>
            <person name="Dockter R.B."/>
            <person name="Fauchery L."/>
            <person name="Guy J."/>
            <person name="Iotti M."/>
            <person name="Le Tacon F."/>
            <person name="Lindquist E.A."/>
            <person name="Lipzen A."/>
            <person name="Malagnac F."/>
            <person name="Mello A."/>
            <person name="Molinier V."/>
            <person name="Miyauchi S."/>
            <person name="Poulain J."/>
            <person name="Riccioni C."/>
            <person name="Rubini A."/>
            <person name="Sitrit Y."/>
            <person name="Splivallo R."/>
            <person name="Traeger S."/>
            <person name="Wang M."/>
            <person name="Zifcakova L."/>
            <person name="Wipf D."/>
            <person name="Zambonelli A."/>
            <person name="Paolocci F."/>
            <person name="Nowrousian M."/>
            <person name="Ottonello S."/>
            <person name="Baldrian P."/>
            <person name="Spatafora J.W."/>
            <person name="Henrissat B."/>
            <person name="Nagy L.G."/>
            <person name="Aury J.M."/>
            <person name="Wincker P."/>
            <person name="Grigoriev I.V."/>
            <person name="Bonfante P."/>
            <person name="Martin F.M."/>
        </authorList>
    </citation>
    <scope>NUCLEOTIDE SEQUENCE [LARGE SCALE GENOMIC DNA]</scope>
    <source>
        <strain evidence="2 3">ATCC MYA-4762</strain>
    </source>
</reference>
<evidence type="ECO:0000256" key="1">
    <source>
        <dbReference type="SAM" id="MobiDB-lite"/>
    </source>
</evidence>
<name>A0A3N4LIT3_9PEZI</name>
<protein>
    <submittedName>
        <fullName evidence="2">Uncharacterized protein</fullName>
    </submittedName>
</protein>
<dbReference type="EMBL" id="ML121549">
    <property type="protein sequence ID" value="RPB22800.1"/>
    <property type="molecule type" value="Genomic_DNA"/>
</dbReference>
<organism evidence="2 3">
    <name type="scientific">Terfezia boudieri ATCC MYA-4762</name>
    <dbReference type="NCBI Taxonomy" id="1051890"/>
    <lineage>
        <taxon>Eukaryota</taxon>
        <taxon>Fungi</taxon>
        <taxon>Dikarya</taxon>
        <taxon>Ascomycota</taxon>
        <taxon>Pezizomycotina</taxon>
        <taxon>Pezizomycetes</taxon>
        <taxon>Pezizales</taxon>
        <taxon>Pezizaceae</taxon>
        <taxon>Terfezia</taxon>
    </lineage>
</organism>
<gene>
    <name evidence="2" type="ORF">L211DRAFT_302933</name>
</gene>
<sequence>MLEYFTIKKLRKNHHSTPNVDGSLTPLLPPHDERFLAQIIDEPVADAESKNVIFNVPQPPQTPLAVDTPVNTTTENEPETVAPAVTGDRDWMGNLREKWGYLEALGSTTASRLGKTVVGKAKDKGKGKEKATEAPADGVESTANTPTGPPEIIREDQELTDILERLNCAALNGTVLSSPSTGIKTLIRKFTQILKDLMNGVPTAYGDLVSLFESSSSVMEKTYSSLPDFMRRIIHTMPDKMTPAVLRTLAATSPAIANAGGLGLKEMVTTPGVLEDLLKGIVQALKTRFPILLRGGDRS</sequence>